<dbReference type="Proteomes" id="UP000831156">
    <property type="component" value="Chromosome 5"/>
</dbReference>
<feature type="coiled-coil region" evidence="1">
    <location>
        <begin position="1974"/>
        <end position="2001"/>
    </location>
</feature>
<keyword evidence="1" id="KW-0175">Coiled coil</keyword>
<proteinExistence type="predicted"/>
<feature type="region of interest" description="Disordered" evidence="2">
    <location>
        <begin position="189"/>
        <end position="222"/>
    </location>
</feature>
<dbReference type="SUPFAM" id="SSF101447">
    <property type="entry name" value="Formin homology 2 domain (FH2 domain)"/>
    <property type="match status" value="1"/>
</dbReference>
<dbReference type="PANTHER" id="PTHR45733">
    <property type="entry name" value="FORMIN-J"/>
    <property type="match status" value="1"/>
</dbReference>
<dbReference type="SUPFAM" id="SSF48452">
    <property type="entry name" value="TPR-like"/>
    <property type="match status" value="1"/>
</dbReference>
<feature type="region of interest" description="Disordered" evidence="2">
    <location>
        <begin position="1686"/>
        <end position="1707"/>
    </location>
</feature>
<protein>
    <submittedName>
        <fullName evidence="4">Formin 1</fullName>
    </submittedName>
</protein>
<evidence type="ECO:0000256" key="2">
    <source>
        <dbReference type="SAM" id="MobiDB-lite"/>
    </source>
</evidence>
<feature type="compositionally biased region" description="Basic residues" evidence="2">
    <location>
        <begin position="1697"/>
        <end position="1706"/>
    </location>
</feature>
<name>A0ABY1UK68_9APIC</name>
<feature type="compositionally biased region" description="Basic and acidic residues" evidence="2">
    <location>
        <begin position="2168"/>
        <end position="2180"/>
    </location>
</feature>
<dbReference type="InterPro" id="IPR015425">
    <property type="entry name" value="FH2_Formin"/>
</dbReference>
<dbReference type="InterPro" id="IPR011990">
    <property type="entry name" value="TPR-like_helical_dom_sf"/>
</dbReference>
<feature type="region of interest" description="Disordered" evidence="2">
    <location>
        <begin position="1251"/>
        <end position="1270"/>
    </location>
</feature>
<dbReference type="Gene3D" id="1.20.58.2220">
    <property type="entry name" value="Formin, FH2 domain"/>
    <property type="match status" value="1"/>
</dbReference>
<feature type="compositionally biased region" description="Basic and acidic residues" evidence="2">
    <location>
        <begin position="1874"/>
        <end position="1883"/>
    </location>
</feature>
<dbReference type="PROSITE" id="PS51444">
    <property type="entry name" value="FH2"/>
    <property type="match status" value="1"/>
</dbReference>
<gene>
    <name evidence="4" type="ORF">PGABG01_0530000</name>
</gene>
<dbReference type="EMBL" id="LT969428">
    <property type="protein sequence ID" value="SOV12133.1"/>
    <property type="molecule type" value="Genomic_DNA"/>
</dbReference>
<evidence type="ECO:0000259" key="3">
    <source>
        <dbReference type="PROSITE" id="PS51444"/>
    </source>
</evidence>
<feature type="region of interest" description="Disordered" evidence="2">
    <location>
        <begin position="2168"/>
        <end position="2204"/>
    </location>
</feature>
<dbReference type="InterPro" id="IPR042201">
    <property type="entry name" value="FH2_Formin_sf"/>
</dbReference>
<dbReference type="Gene3D" id="1.25.40.10">
    <property type="entry name" value="Tetratricopeptide repeat domain"/>
    <property type="match status" value="1"/>
</dbReference>
<feature type="domain" description="FH2" evidence="3">
    <location>
        <begin position="2218"/>
        <end position="2618"/>
    </location>
</feature>
<organism evidence="4 5">
    <name type="scientific">Plasmodium gaboni</name>
    <dbReference type="NCBI Taxonomy" id="647221"/>
    <lineage>
        <taxon>Eukaryota</taxon>
        <taxon>Sar</taxon>
        <taxon>Alveolata</taxon>
        <taxon>Apicomplexa</taxon>
        <taxon>Aconoidasida</taxon>
        <taxon>Haemosporida</taxon>
        <taxon>Plasmodiidae</taxon>
        <taxon>Plasmodium</taxon>
        <taxon>Plasmodium (Laverania)</taxon>
    </lineage>
</organism>
<evidence type="ECO:0000313" key="4">
    <source>
        <dbReference type="EMBL" id="SOV12133.1"/>
    </source>
</evidence>
<feature type="region of interest" description="Disordered" evidence="2">
    <location>
        <begin position="1852"/>
        <end position="1923"/>
    </location>
</feature>
<feature type="compositionally biased region" description="Low complexity" evidence="2">
    <location>
        <begin position="202"/>
        <end position="222"/>
    </location>
</feature>
<reference evidence="4" key="1">
    <citation type="submission" date="2016-09" db="EMBL/GenBank/DDBJ databases">
        <authorList>
            <consortium name="Pathogen Informatics"/>
            <person name="Sun Q."/>
            <person name="Inoue M."/>
        </authorList>
    </citation>
    <scope>NUCLEOTIDE SEQUENCE</scope>
</reference>
<feature type="region of interest" description="Disordered" evidence="2">
    <location>
        <begin position="776"/>
        <end position="809"/>
    </location>
</feature>
<dbReference type="InterPro" id="IPR019734">
    <property type="entry name" value="TPR_rpt"/>
</dbReference>
<dbReference type="PANTHER" id="PTHR45733:SF8">
    <property type="entry name" value="FORMIN-J"/>
    <property type="match status" value="1"/>
</dbReference>
<dbReference type="SMART" id="SM00028">
    <property type="entry name" value="TPR"/>
    <property type="match status" value="4"/>
</dbReference>
<evidence type="ECO:0000256" key="1">
    <source>
        <dbReference type="SAM" id="Coils"/>
    </source>
</evidence>
<sequence>MELNQTIKLATVNDIENDKNIDTLSLLTKIDLKSSNCKHVNCMKMKNINFEDSLRMNDEQIKVKEAVFILQNMENFNYSIGYSEIQNIRNDLRLFAVNSYHDKKYSDCLIQAIHSYMIAKKYYSKYFGYYLTGDMSTELILICKCFLLVQKYEEGKTYLQELKFLIDNTLLYTHKKGILDNKGLKKEVPLDNTKKNEDNNKNNDNINNNNNNTNNINNTNSSGNNNYEEPVIMCGIQVLANILYIFADMLSLYKNNDEAENYFLKYLHINEKCYNDDSLNYSDALNDVCSFYIKIREYQKALTLCEKILNIRKLYFGDYNADKPSEIIADCYCNLGLLYRLTGNVVEALHKYIIAVDMRMRIHKTRHVIQIQDILFSFAIIMHQLNNFKMALQLYKEVYSFYKSYYGPNDMNTIMTLKLIEELEKDVMNKSGKTIKEQDSSYPIIPNYVKEKIDDTFINKKNEKYHHTNKSHHNTNNNNDDDDNNMWWNTFSEKIKNISNNFNDVHPNLIEQIMNEKVTIKRKNPYQNISDKKTFLTLQGKVTYNDLTYSSIDAYKNMQSNKQFQIIKNSFLNSSSINRIKSLYADSWRNTLIPSTYILPFVETKLVDKNLIKLSECKDFQNAILFKRKILPIVNIPLMERGYVQLQNDQPIMICNEDAKILLNEWNIKEPFVDSQGKVINKYESLDKEFDMFIPILDQNDDIMLGFHNTPLLVPNPAIHHCILLNDPSYFDRYNRINNIFPIDSLKFKDNITDHNKSDITNSDSNNSLHHSIVESIDSDSQHSKKNVPLLNNSNEKVPPFQNLKKNTNVPNFSKKFNLKLNDPKKETKLSFSQSREIIKTKSSVISSITNTTSKTSDIISTQNVTKSIKQNDSPKIIQKHPSNITLKSTTPNITSKDNTVTKKISILKDNELNKNKATNIVKDQDIALKIQNKMDNKTDNKKDNKINNQIELSKQTEQNDLTISQIMGANKANKAIKNKIPKKKIHIFKLNNNNNTSSSSTSKFSREKYILKKFSKINSSFNKSNVKLELTTNENKSNENDTLEITNIKLKFKEEPIVKSAMHPNIKMDLRNNMKKLEQYSFDNFKREIYDDDIPSNNYTNSTIFSYDDENETVASFKEFNKGNQKKHKKSILYNRSSTVSSLSHIKNYDIIKKNRKKKNTHTHLNGINSDIISYSSSYLSTDDHNDQQTSKLKYYKEDQNNIIDITKKSIDNNSYDYNYDDEDDDDDVNDDIVDIYKLFDSNSEPNFSSDDNYTYINKKQDNNTSQSSQYTMDHMMNKKESNIYKNKNKIYSATNNVKDHTLDEQSYMKTNDTFIHSHLKDTINNIKNVNKEDISFKFTYDEDEFLQNDNVLSDNSIPSSIINQKTLQNKKEENIIDTNISHNNLSDTSNFNESMSLKEGKYKQLNGIIYNDSNKHELYDYQNDIMLSNNNKITTNEKKNIIINNNNNIVEDMELSENEEFFVEMMKMYDNEKYMDIVLYNNNDSTAENTTNGVSIMYYNKNEKDSYFKNNDNNITHNNNNNNNNNNIYKKYEQPEIPSENIFLTNNSIEELDSNLMNNKYKKNNSNKIYSIKIVNEEIYNESNVEYENEENNSRISSNVNYNRKEKNIYHKNDDNNNMNMLHANDNKKNIENINNVLHIKNEKYNTLNDSINISNFSNPNDINNNHFNEANFDDPQYIDGITNNKDHSHFSNDRKKKKKKKAHLLSSNKNTHISKLFTFFSKKRKNNNNTKRKATAINNVYDEFLNNDISTKEAKIYNNNNNINHINNGHNICQLTKPLNDLLFDNKTFDGSNHFDHTIFDKHDNINIKKNKKTHLFITQSSHGMEKPKLLNMKGKTFTLKKLIGIKKNVGPKKEPPMQNKELTKNANTNEPKETNDNSHKNGVPNDNSHKNDVPNDNSPKNDVPNENENNEENIPNNQEENKQIQLSNDNENKNKSISLINNLQNNSEDITKKNISKKMQLKIIPKKFINVVKNNTLDKMNEEIKKIENRKNNNVLKRNNSTINKDVSYAKSINDKLSFNLLKNVKFCKIGYEKDDSMGTLPVVHLLNENKNLIAIVPWQIDLTSFALAKSSIEEEQIRKLGLMCREIDVPIEDRQKQIDVEKKLLLGEGLKELGLGRGGTTTGGSVGTGNFGGSGSINLISGIDLNALKESYKIEKKVEVKEEKKESVPKKDTPKGKGGPKAKGGKKGPPAFMKGPPKNVKGALAVGKTKFSKLTKAKDEGKTKRFFWEALFENDIQGTLFEDKKEFISKIAIEKESVEKSFAKAVSKKDEEKETKIKKPKVIQLLPDSKREYNMSIALSKFNNYTFKEIRDAIMELNPKILNIDNTEVLLQYVPTPEEFEIVKEYIHSNGDLNLVDKPEQYVAAIIGVPLLKQRLESHYYALSFKENYENTLNPLENILEACEAIKDSNKLFTILFTILNVGNTLNYGDAQRGNAFGFKLSTLSKLNDIRSSTKPVKTLLQYICEIIFEKSKETLSIIDELRCIEKSIKTDKQTIDAFLQKLKLGCNKIKTVLEQAKNTPTDPLCEALTEFYHSVEPKIVELENFYNQTFTVFKDIALYLGYKEKDINTIQVQDFFKELWTFIQAVEFNRKTINEALLKQIKKQEKELANEKQGTVLKKKQNFTITKKQDNEQKAKIEKKTFKIF</sequence>
<feature type="compositionally biased region" description="Low complexity" evidence="2">
    <location>
        <begin position="2193"/>
        <end position="2203"/>
    </location>
</feature>
<feature type="compositionally biased region" description="Basic and acidic residues" evidence="2">
    <location>
        <begin position="1687"/>
        <end position="1696"/>
    </location>
</feature>
<feature type="compositionally biased region" description="Basic and acidic residues" evidence="2">
    <location>
        <begin position="189"/>
        <end position="201"/>
    </location>
</feature>
<dbReference type="SMART" id="SM00498">
    <property type="entry name" value="FH2"/>
    <property type="match status" value="1"/>
</dbReference>
<dbReference type="Pfam" id="PF02181">
    <property type="entry name" value="FH2"/>
    <property type="match status" value="1"/>
</dbReference>
<keyword evidence="5" id="KW-1185">Reference proteome</keyword>
<evidence type="ECO:0000313" key="5">
    <source>
        <dbReference type="Proteomes" id="UP000831156"/>
    </source>
</evidence>
<dbReference type="InterPro" id="IPR051144">
    <property type="entry name" value="Formin_homology_domain"/>
</dbReference>
<accession>A0ABY1UK68</accession>